<reference evidence="1 2" key="1">
    <citation type="journal article" date="2019" name="Sci. Rep.">
        <title>Orb-weaving spider Araneus ventricosus genome elucidates the spidroin gene catalogue.</title>
        <authorList>
            <person name="Kono N."/>
            <person name="Nakamura H."/>
            <person name="Ohtoshi R."/>
            <person name="Moran D.A.P."/>
            <person name="Shinohara A."/>
            <person name="Yoshida Y."/>
            <person name="Fujiwara M."/>
            <person name="Mori M."/>
            <person name="Tomita M."/>
            <person name="Arakawa K."/>
        </authorList>
    </citation>
    <scope>NUCLEOTIDE SEQUENCE [LARGE SCALE GENOMIC DNA]</scope>
</reference>
<dbReference type="AlphaFoldDB" id="A0A4Y2FVH2"/>
<dbReference type="Proteomes" id="UP000499080">
    <property type="component" value="Unassembled WGS sequence"/>
</dbReference>
<keyword evidence="2" id="KW-1185">Reference proteome</keyword>
<name>A0A4Y2FVH2_ARAVE</name>
<protein>
    <submittedName>
        <fullName evidence="1">Uncharacterized protein</fullName>
    </submittedName>
</protein>
<comment type="caution">
    <text evidence="1">The sequence shown here is derived from an EMBL/GenBank/DDBJ whole genome shotgun (WGS) entry which is preliminary data.</text>
</comment>
<evidence type="ECO:0000313" key="2">
    <source>
        <dbReference type="Proteomes" id="UP000499080"/>
    </source>
</evidence>
<accession>A0A4Y2FVH2</accession>
<organism evidence="1 2">
    <name type="scientific">Araneus ventricosus</name>
    <name type="common">Orbweaver spider</name>
    <name type="synonym">Epeira ventricosa</name>
    <dbReference type="NCBI Taxonomy" id="182803"/>
    <lineage>
        <taxon>Eukaryota</taxon>
        <taxon>Metazoa</taxon>
        <taxon>Ecdysozoa</taxon>
        <taxon>Arthropoda</taxon>
        <taxon>Chelicerata</taxon>
        <taxon>Arachnida</taxon>
        <taxon>Araneae</taxon>
        <taxon>Araneomorphae</taxon>
        <taxon>Entelegynae</taxon>
        <taxon>Araneoidea</taxon>
        <taxon>Araneidae</taxon>
        <taxon>Araneus</taxon>
    </lineage>
</organism>
<sequence>MRTDCLSGELSGELAHPTFVFRLKERQENRHNQRIERIIFFLRSMFLKHAIPLYTNVNKVHPMTDSDILMAGAMFSRQIGVHPSALTDTT</sequence>
<evidence type="ECO:0000313" key="1">
    <source>
        <dbReference type="EMBL" id="GBM45512.1"/>
    </source>
</evidence>
<gene>
    <name evidence="1" type="ORF">AVEN_97800_1</name>
</gene>
<proteinExistence type="predicted"/>
<dbReference type="EMBL" id="BGPR01097428">
    <property type="protein sequence ID" value="GBM45512.1"/>
    <property type="molecule type" value="Genomic_DNA"/>
</dbReference>